<feature type="transmembrane region" description="Helical" evidence="6">
    <location>
        <begin position="132"/>
        <end position="154"/>
    </location>
</feature>
<proteinExistence type="inferred from homology"/>
<dbReference type="Pfam" id="PF03125">
    <property type="entry name" value="Sre"/>
    <property type="match status" value="1"/>
</dbReference>
<organism evidence="7 8">
    <name type="scientific">Caenorhabditis angaria</name>
    <dbReference type="NCBI Taxonomy" id="860376"/>
    <lineage>
        <taxon>Eukaryota</taxon>
        <taxon>Metazoa</taxon>
        <taxon>Ecdysozoa</taxon>
        <taxon>Nematoda</taxon>
        <taxon>Chromadorea</taxon>
        <taxon>Rhabditida</taxon>
        <taxon>Rhabditina</taxon>
        <taxon>Rhabditomorpha</taxon>
        <taxon>Rhabditoidea</taxon>
        <taxon>Rhabditidae</taxon>
        <taxon>Peloderinae</taxon>
        <taxon>Caenorhabditis</taxon>
    </lineage>
</organism>
<feature type="transmembrane region" description="Helical" evidence="6">
    <location>
        <begin position="292"/>
        <end position="312"/>
    </location>
</feature>
<sequence>MSNKSKHLEDITADDLTIMGIYIRNAHVAPTYTEVLIQVSLFAISALLTILAVVTVFKFTVFHKNQRNIFASLLLFWFELLLSRVILWKFKYTLTIDYNGDFALLNDCERYGDCEVFENWSDPVFVAANLRYHYMFVVILAPIAILSERIFATVLVKDYERKSRRWIFITILFFQISLAFTFALITTTFGLTFPVLITATSIALLSSGIIFGFVEFFNIRRLRILEKNHRNGKYSLSIRYQLKENLKTLKLMRRFFLSIIGFIVVMGLANSIPVLMNMSAYVILIVRQYLDFIFHSNPIVLIPIALITIDAYRNYVTNKVRTTLGYRAKSQKVDIRKLKAPENVKESDVYFSIFEKQMRKK</sequence>
<evidence type="ECO:0000313" key="8">
    <source>
        <dbReference type="Proteomes" id="UP001152747"/>
    </source>
</evidence>
<keyword evidence="5 6" id="KW-0472">Membrane</keyword>
<feature type="transmembrane region" description="Helical" evidence="6">
    <location>
        <begin position="69"/>
        <end position="88"/>
    </location>
</feature>
<name>A0A9P1MX25_9PELO</name>
<evidence type="ECO:0000256" key="4">
    <source>
        <dbReference type="ARBA" id="ARBA00022989"/>
    </source>
</evidence>
<gene>
    <name evidence="7" type="ORF">CAMP_LOCUS1711</name>
</gene>
<feature type="transmembrane region" description="Helical" evidence="6">
    <location>
        <begin position="191"/>
        <end position="217"/>
    </location>
</feature>
<dbReference type="InterPro" id="IPR004151">
    <property type="entry name" value="7TM_GPCR_serpentine_rcpt_Sre"/>
</dbReference>
<feature type="transmembrane region" description="Helical" evidence="6">
    <location>
        <begin position="35"/>
        <end position="57"/>
    </location>
</feature>
<evidence type="ECO:0000256" key="2">
    <source>
        <dbReference type="ARBA" id="ARBA00006803"/>
    </source>
</evidence>
<comment type="caution">
    <text evidence="7">The sequence shown here is derived from an EMBL/GenBank/DDBJ whole genome shotgun (WGS) entry which is preliminary data.</text>
</comment>
<evidence type="ECO:0000256" key="3">
    <source>
        <dbReference type="ARBA" id="ARBA00022692"/>
    </source>
</evidence>
<dbReference type="Proteomes" id="UP001152747">
    <property type="component" value="Unassembled WGS sequence"/>
</dbReference>
<evidence type="ECO:0000313" key="7">
    <source>
        <dbReference type="EMBL" id="CAI5439074.1"/>
    </source>
</evidence>
<keyword evidence="3 6" id="KW-0812">Transmembrane</keyword>
<evidence type="ECO:0000256" key="5">
    <source>
        <dbReference type="ARBA" id="ARBA00023136"/>
    </source>
</evidence>
<dbReference type="EMBL" id="CANHGI010000001">
    <property type="protein sequence ID" value="CAI5439074.1"/>
    <property type="molecule type" value="Genomic_DNA"/>
</dbReference>
<feature type="transmembrane region" description="Helical" evidence="6">
    <location>
        <begin position="166"/>
        <end position="185"/>
    </location>
</feature>
<dbReference type="GO" id="GO:0016020">
    <property type="term" value="C:membrane"/>
    <property type="evidence" value="ECO:0007669"/>
    <property type="project" value="UniProtKB-SubCell"/>
</dbReference>
<feature type="transmembrane region" description="Helical" evidence="6">
    <location>
        <begin position="255"/>
        <end position="286"/>
    </location>
</feature>
<evidence type="ECO:0000256" key="1">
    <source>
        <dbReference type="ARBA" id="ARBA00004141"/>
    </source>
</evidence>
<dbReference type="PANTHER" id="PTHR23128:SF137">
    <property type="entry name" value="SERPENTINE RECEPTOR, CLASS E (EPSILON)"/>
    <property type="match status" value="1"/>
</dbReference>
<protein>
    <submittedName>
        <fullName evidence="7">Uncharacterized protein</fullName>
    </submittedName>
</protein>
<accession>A0A9P1MX25</accession>
<dbReference type="AlphaFoldDB" id="A0A9P1MX25"/>
<comment type="subcellular location">
    <subcellularLocation>
        <location evidence="1">Membrane</location>
        <topology evidence="1">Multi-pass membrane protein</topology>
    </subcellularLocation>
</comment>
<keyword evidence="4 6" id="KW-1133">Transmembrane helix</keyword>
<keyword evidence="8" id="KW-1185">Reference proteome</keyword>
<reference evidence="7" key="1">
    <citation type="submission" date="2022-11" db="EMBL/GenBank/DDBJ databases">
        <authorList>
            <person name="Kikuchi T."/>
        </authorList>
    </citation>
    <scope>NUCLEOTIDE SEQUENCE</scope>
    <source>
        <strain evidence="7">PS1010</strain>
    </source>
</reference>
<comment type="similarity">
    <text evidence="2">Belongs to the nematode receptor-like protein sre family.</text>
</comment>
<dbReference type="OrthoDB" id="5806564at2759"/>
<dbReference type="PANTHER" id="PTHR23128">
    <property type="entry name" value="SERPENTINE RECEPTOR, CLASS E (EPSILON)-RELATED"/>
    <property type="match status" value="1"/>
</dbReference>
<evidence type="ECO:0000256" key="6">
    <source>
        <dbReference type="SAM" id="Phobius"/>
    </source>
</evidence>
<dbReference type="GO" id="GO:0007606">
    <property type="term" value="P:sensory perception of chemical stimulus"/>
    <property type="evidence" value="ECO:0007669"/>
    <property type="project" value="InterPro"/>
</dbReference>